<gene>
    <name evidence="3" type="ORF">A8950_3501</name>
</gene>
<evidence type="ECO:0000256" key="2">
    <source>
        <dbReference type="SAM" id="SignalP"/>
    </source>
</evidence>
<feature type="compositionally biased region" description="Low complexity" evidence="1">
    <location>
        <begin position="40"/>
        <end position="67"/>
    </location>
</feature>
<protein>
    <submittedName>
        <fullName evidence="3">Uncharacterized protein</fullName>
    </submittedName>
</protein>
<dbReference type="AlphaFoldDB" id="A0A4R6WIJ5"/>
<reference evidence="3 4" key="1">
    <citation type="submission" date="2019-03" db="EMBL/GenBank/DDBJ databases">
        <title>Genomic Encyclopedia of Type Strains, Phase III (KMG-III): the genomes of soil and plant-associated and newly described type strains.</title>
        <authorList>
            <person name="Whitman W."/>
        </authorList>
    </citation>
    <scope>NUCLEOTIDE SEQUENCE [LARGE SCALE GENOMIC DNA]</scope>
    <source>
        <strain evidence="3 4">CGMCC 1.7660</strain>
    </source>
</reference>
<sequence length="221" mass="23202">MMSNKTLSILFGGLLFIGTTSTALSQTDTQDHDAHHPEEQQPGPTAPPAGATSPSGMPGNMPGMGMMTPEMMQMMQRMMGQGGMPGMMGGMPDQSMPGGGMGSGMMGPSMMGQMSTMDGMMMCPMMRMMTTGQAAKSMLGTMENHGNLIGTPLSAPVQITEAQVRALLEQDLIRLGNPRLKLGEVAGAADGSITAEIVTLDGSLVQKLAFNRYPGLVRQIE</sequence>
<evidence type="ECO:0000313" key="4">
    <source>
        <dbReference type="Proteomes" id="UP000295783"/>
    </source>
</evidence>
<dbReference type="RefSeq" id="WP_133614949.1">
    <property type="nucleotide sequence ID" value="NZ_SNYW01000013.1"/>
</dbReference>
<evidence type="ECO:0000313" key="3">
    <source>
        <dbReference type="EMBL" id="TDQ78449.1"/>
    </source>
</evidence>
<keyword evidence="2" id="KW-0732">Signal</keyword>
<accession>A0A4R6WIJ5</accession>
<feature type="compositionally biased region" description="Basic and acidic residues" evidence="1">
    <location>
        <begin position="29"/>
        <end position="39"/>
    </location>
</feature>
<dbReference type="Proteomes" id="UP000295783">
    <property type="component" value="Unassembled WGS sequence"/>
</dbReference>
<comment type="caution">
    <text evidence="3">The sequence shown here is derived from an EMBL/GenBank/DDBJ whole genome shotgun (WGS) entry which is preliminary data.</text>
</comment>
<keyword evidence="4" id="KW-1185">Reference proteome</keyword>
<proteinExistence type="predicted"/>
<feature type="chain" id="PRO_5020374474" evidence="2">
    <location>
        <begin position="26"/>
        <end position="221"/>
    </location>
</feature>
<dbReference type="EMBL" id="SNYW01000013">
    <property type="protein sequence ID" value="TDQ78449.1"/>
    <property type="molecule type" value="Genomic_DNA"/>
</dbReference>
<organism evidence="3 4">
    <name type="scientific">Dongia mobilis</name>
    <dbReference type="NCBI Taxonomy" id="578943"/>
    <lineage>
        <taxon>Bacteria</taxon>
        <taxon>Pseudomonadati</taxon>
        <taxon>Pseudomonadota</taxon>
        <taxon>Alphaproteobacteria</taxon>
        <taxon>Rhodospirillales</taxon>
        <taxon>Dongiaceae</taxon>
        <taxon>Dongia</taxon>
    </lineage>
</organism>
<feature type="region of interest" description="Disordered" evidence="1">
    <location>
        <begin position="25"/>
        <end position="67"/>
    </location>
</feature>
<feature type="signal peptide" evidence="2">
    <location>
        <begin position="1"/>
        <end position="25"/>
    </location>
</feature>
<name>A0A4R6WIJ5_9PROT</name>
<dbReference type="OrthoDB" id="7366890at2"/>
<evidence type="ECO:0000256" key="1">
    <source>
        <dbReference type="SAM" id="MobiDB-lite"/>
    </source>
</evidence>